<dbReference type="EMBL" id="MDAL01000001">
    <property type="protein sequence ID" value="PMN95146.1"/>
    <property type="molecule type" value="Genomic_DNA"/>
</dbReference>
<dbReference type="PANTHER" id="PTHR38035:SF1">
    <property type="entry name" value="ANCILLARY SECYEG TRANSLOCON SUBUNIT"/>
    <property type="match status" value="1"/>
</dbReference>
<comment type="subcellular location">
    <subcellularLocation>
        <location evidence="1">Cell membrane</location>
        <topology evidence="1">Single-pass type II membrane protein</topology>
    </subcellularLocation>
</comment>
<evidence type="ECO:0000256" key="5">
    <source>
        <dbReference type="ARBA" id="ARBA00023136"/>
    </source>
</evidence>
<feature type="domain" description="Ancillary SecYEG translocon subunit/Cell division coordinator CpoB TPR" evidence="9">
    <location>
        <begin position="15"/>
        <end position="201"/>
    </location>
</feature>
<comment type="similarity">
    <text evidence="7">Belongs to the YfgM family.</text>
</comment>
<keyword evidence="4" id="KW-1133">Transmembrane helix</keyword>
<dbReference type="InterPro" id="IPR018704">
    <property type="entry name" value="SecYEG/CpoB_TPR"/>
</dbReference>
<keyword evidence="3" id="KW-0812">Transmembrane</keyword>
<evidence type="ECO:0000256" key="6">
    <source>
        <dbReference type="ARBA" id="ARBA00023186"/>
    </source>
</evidence>
<reference evidence="11" key="1">
    <citation type="submission" date="2016-07" db="EMBL/GenBank/DDBJ databases">
        <title>Nontailed viruses are major unrecognized killers of bacteria in the ocean.</title>
        <authorList>
            <person name="Kauffman K."/>
            <person name="Hussain F."/>
            <person name="Yang J."/>
            <person name="Arevalo P."/>
            <person name="Brown J."/>
            <person name="Cutler M."/>
            <person name="Kelly L."/>
            <person name="Polz M.F."/>
        </authorList>
    </citation>
    <scope>NUCLEOTIDE SEQUENCE [LARGE SCALE GENOMIC DNA]</scope>
    <source>
        <strain evidence="11">10N.261.45.A10</strain>
    </source>
</reference>
<name>A0A2N7LHR1_9GAMM</name>
<accession>A0A2N7LHR1</accession>
<dbReference type="RefSeq" id="WP_102389657.1">
    <property type="nucleotide sequence ID" value="NZ_MDAL01000001.1"/>
</dbReference>
<dbReference type="InterPro" id="IPR011990">
    <property type="entry name" value="TPR-like_helical_dom_sf"/>
</dbReference>
<evidence type="ECO:0000256" key="3">
    <source>
        <dbReference type="ARBA" id="ARBA00022692"/>
    </source>
</evidence>
<dbReference type="Proteomes" id="UP000235387">
    <property type="component" value="Unassembled WGS sequence"/>
</dbReference>
<evidence type="ECO:0000256" key="4">
    <source>
        <dbReference type="ARBA" id="ARBA00022989"/>
    </source>
</evidence>
<dbReference type="InterPro" id="IPR026039">
    <property type="entry name" value="YfgM"/>
</dbReference>
<sequence>MDVYTTEEQQVEAIKQWWRDNGKAVVLGAVIGLGGLYGWRYFQAEQETGREQASEAYTQVVNALAAGDEKAEEQAAAFISERQGEAYASLLSLQLAKSLVETNELVKAAEQLRMVQSSKDETLSAIASVRLARVEAELKNYDVALKELDKVTAQSWTAQVEELRGDIELRQGDTAAASSAYAASIAAASNPVVQMKLDNLPQ</sequence>
<dbReference type="PANTHER" id="PTHR38035">
    <property type="entry name" value="UPF0070 PROTEIN YFGM"/>
    <property type="match status" value="1"/>
</dbReference>
<dbReference type="Pfam" id="PF09976">
    <property type="entry name" value="TPR_21"/>
    <property type="match status" value="1"/>
</dbReference>
<keyword evidence="2" id="KW-1003">Cell membrane</keyword>
<keyword evidence="6" id="KW-0143">Chaperone</keyword>
<keyword evidence="5" id="KW-0472">Membrane</keyword>
<evidence type="ECO:0000256" key="1">
    <source>
        <dbReference type="ARBA" id="ARBA00004401"/>
    </source>
</evidence>
<dbReference type="GO" id="GO:0005886">
    <property type="term" value="C:plasma membrane"/>
    <property type="evidence" value="ECO:0007669"/>
    <property type="project" value="UniProtKB-SubCell"/>
</dbReference>
<dbReference type="AlphaFoldDB" id="A0A2N7LHR1"/>
<evidence type="ECO:0000313" key="10">
    <source>
        <dbReference type="EMBL" id="PMN95146.1"/>
    </source>
</evidence>
<protein>
    <recommendedName>
        <fullName evidence="8">Ancillary SecYEG translocon subunit</fullName>
    </recommendedName>
</protein>
<evidence type="ECO:0000313" key="11">
    <source>
        <dbReference type="Proteomes" id="UP000235387"/>
    </source>
</evidence>
<evidence type="ECO:0000256" key="8">
    <source>
        <dbReference type="ARBA" id="ARBA00024235"/>
    </source>
</evidence>
<dbReference type="PIRSF" id="PIRSF006170">
    <property type="entry name" value="YfgM"/>
    <property type="match status" value="1"/>
</dbReference>
<organism evidence="10 11">
    <name type="scientific">Enterovibrio norvegicus</name>
    <dbReference type="NCBI Taxonomy" id="188144"/>
    <lineage>
        <taxon>Bacteria</taxon>
        <taxon>Pseudomonadati</taxon>
        <taxon>Pseudomonadota</taxon>
        <taxon>Gammaproteobacteria</taxon>
        <taxon>Vibrionales</taxon>
        <taxon>Vibrionaceae</taxon>
        <taxon>Enterovibrio</taxon>
    </lineage>
</organism>
<evidence type="ECO:0000256" key="2">
    <source>
        <dbReference type="ARBA" id="ARBA00022475"/>
    </source>
</evidence>
<comment type="caution">
    <text evidence="10">The sequence shown here is derived from an EMBL/GenBank/DDBJ whole genome shotgun (WGS) entry which is preliminary data.</text>
</comment>
<proteinExistence type="inferred from homology"/>
<dbReference type="GO" id="GO:0044877">
    <property type="term" value="F:protein-containing complex binding"/>
    <property type="evidence" value="ECO:0007669"/>
    <property type="project" value="InterPro"/>
</dbReference>
<gene>
    <name evidence="10" type="ORF">BCT23_00415</name>
</gene>
<dbReference type="Gene3D" id="1.25.40.10">
    <property type="entry name" value="Tetratricopeptide repeat domain"/>
    <property type="match status" value="1"/>
</dbReference>
<evidence type="ECO:0000259" key="9">
    <source>
        <dbReference type="Pfam" id="PF09976"/>
    </source>
</evidence>
<evidence type="ECO:0000256" key="7">
    <source>
        <dbReference type="ARBA" id="ARBA00024197"/>
    </source>
</evidence>